<feature type="domain" description="YbhG-like alpha-helical hairpin" evidence="7">
    <location>
        <begin position="73"/>
        <end position="201"/>
    </location>
</feature>
<evidence type="ECO:0000313" key="10">
    <source>
        <dbReference type="Proteomes" id="UP000634011"/>
    </source>
</evidence>
<dbReference type="InterPro" id="IPR059052">
    <property type="entry name" value="HH_YbhG-like"/>
</dbReference>
<keyword evidence="3" id="KW-0732">Signal</keyword>
<evidence type="ECO:0000259" key="8">
    <source>
        <dbReference type="Pfam" id="PF25954"/>
    </source>
</evidence>
<keyword evidence="5 6" id="KW-0175">Coiled coil</keyword>
<gene>
    <name evidence="9" type="primary">hlyD</name>
    <name evidence="9" type="ORF">H8K32_00275</name>
</gene>
<protein>
    <submittedName>
        <fullName evidence="9">Secretion protein HlyD</fullName>
    </submittedName>
</protein>
<dbReference type="Pfam" id="PF25881">
    <property type="entry name" value="HH_YBHG"/>
    <property type="match status" value="1"/>
</dbReference>
<dbReference type="RefSeq" id="WP_186910469.1">
    <property type="nucleotide sequence ID" value="NZ_JACOFV010000001.1"/>
</dbReference>
<reference evidence="9" key="1">
    <citation type="submission" date="2020-08" db="EMBL/GenBank/DDBJ databases">
        <title>Novel species isolated from subtropical streams in China.</title>
        <authorList>
            <person name="Lu H."/>
        </authorList>
    </citation>
    <scope>NUCLEOTIDE SEQUENCE</scope>
    <source>
        <strain evidence="9">KACC 12607</strain>
    </source>
</reference>
<evidence type="ECO:0000256" key="6">
    <source>
        <dbReference type="SAM" id="Coils"/>
    </source>
</evidence>
<keyword evidence="10" id="KW-1185">Reference proteome</keyword>
<evidence type="ECO:0000256" key="1">
    <source>
        <dbReference type="ARBA" id="ARBA00004418"/>
    </source>
</evidence>
<comment type="subcellular location">
    <subcellularLocation>
        <location evidence="1">Periplasm</location>
    </subcellularLocation>
</comment>
<dbReference type="NCBIfam" id="NF002939">
    <property type="entry name" value="PRK03598.1"/>
    <property type="match status" value="1"/>
</dbReference>
<dbReference type="GO" id="GO:0042597">
    <property type="term" value="C:periplasmic space"/>
    <property type="evidence" value="ECO:0007669"/>
    <property type="project" value="UniProtKB-SubCell"/>
</dbReference>
<dbReference type="PANTHER" id="PTHR32347:SF29">
    <property type="entry name" value="UPF0194 MEMBRANE PROTEIN YBHG"/>
    <property type="match status" value="1"/>
</dbReference>
<evidence type="ECO:0000313" key="9">
    <source>
        <dbReference type="EMBL" id="MBC3860522.1"/>
    </source>
</evidence>
<sequence length="325" mass="34765">MNKKLIVLAVVLGLLAVAYVGFISKSKTDANATIYGNVDIREATLAFRTGGRVSEVRVDEGAIVKIGDVLAVLDVEPLNNSLHSVTANLAALSARNSMMHSGYRQEDVEQAKAKVAAAEAALTNAEKQFSRQGALVAEQASTQHFLDDAKSARDQAVAQLKVAQQQALELQRGYRKEEIAESDAQLAQARANLATAELAVRDANLLAASDGIVLTRAIEVGTMVQAGTPAFNLSLTKPVWVRAYVPEPQLGHYPAGAHVLLSTDTRPGKPYHGVVGFVSPTAEFTPKSVETTDLRTSLVYRIRVVVEDADVQLRQGMPVTIGLAQ</sequence>
<feature type="coiled-coil region" evidence="6">
    <location>
        <begin position="108"/>
        <end position="206"/>
    </location>
</feature>
<keyword evidence="4" id="KW-0574">Periplasm</keyword>
<dbReference type="SUPFAM" id="SSF111369">
    <property type="entry name" value="HlyD-like secretion proteins"/>
    <property type="match status" value="2"/>
</dbReference>
<evidence type="ECO:0000256" key="2">
    <source>
        <dbReference type="ARBA" id="ARBA00010602"/>
    </source>
</evidence>
<accession>A0A923HF96</accession>
<evidence type="ECO:0000256" key="4">
    <source>
        <dbReference type="ARBA" id="ARBA00022764"/>
    </source>
</evidence>
<comment type="similarity">
    <text evidence="2">Belongs to the UPF0194 family.</text>
</comment>
<dbReference type="PANTHER" id="PTHR32347">
    <property type="entry name" value="EFFLUX SYSTEM COMPONENT YKNX-RELATED"/>
    <property type="match status" value="1"/>
</dbReference>
<dbReference type="Proteomes" id="UP000634011">
    <property type="component" value="Unassembled WGS sequence"/>
</dbReference>
<evidence type="ECO:0000256" key="3">
    <source>
        <dbReference type="ARBA" id="ARBA00022729"/>
    </source>
</evidence>
<evidence type="ECO:0000256" key="5">
    <source>
        <dbReference type="ARBA" id="ARBA00023054"/>
    </source>
</evidence>
<organism evidence="9 10">
    <name type="scientific">Undibacterium jejuense</name>
    <dbReference type="NCBI Taxonomy" id="1344949"/>
    <lineage>
        <taxon>Bacteria</taxon>
        <taxon>Pseudomonadati</taxon>
        <taxon>Pseudomonadota</taxon>
        <taxon>Betaproteobacteria</taxon>
        <taxon>Burkholderiales</taxon>
        <taxon>Oxalobacteraceae</taxon>
        <taxon>Undibacterium</taxon>
    </lineage>
</organism>
<evidence type="ECO:0000259" key="7">
    <source>
        <dbReference type="Pfam" id="PF25881"/>
    </source>
</evidence>
<dbReference type="Gene3D" id="2.40.30.170">
    <property type="match status" value="1"/>
</dbReference>
<feature type="domain" description="CusB-like beta-barrel" evidence="8">
    <location>
        <begin position="238"/>
        <end position="324"/>
    </location>
</feature>
<dbReference type="InterPro" id="IPR058792">
    <property type="entry name" value="Beta-barrel_RND_2"/>
</dbReference>
<dbReference type="Pfam" id="PF25954">
    <property type="entry name" value="Beta-barrel_RND_2"/>
    <property type="match status" value="1"/>
</dbReference>
<dbReference type="Gene3D" id="1.10.287.470">
    <property type="entry name" value="Helix hairpin bin"/>
    <property type="match status" value="1"/>
</dbReference>
<dbReference type="InterPro" id="IPR050465">
    <property type="entry name" value="UPF0194_transport"/>
</dbReference>
<comment type="caution">
    <text evidence="9">The sequence shown here is derived from an EMBL/GenBank/DDBJ whole genome shotgun (WGS) entry which is preliminary data.</text>
</comment>
<dbReference type="AlphaFoldDB" id="A0A923HF96"/>
<dbReference type="Gene3D" id="2.40.50.100">
    <property type="match status" value="1"/>
</dbReference>
<name>A0A923HF96_9BURK</name>
<dbReference type="EMBL" id="JACOFV010000001">
    <property type="protein sequence ID" value="MBC3860522.1"/>
    <property type="molecule type" value="Genomic_DNA"/>
</dbReference>
<proteinExistence type="inferred from homology"/>